<sequence length="205" mass="21800">MYNCVNGFSTLITTPANHNQSPPVPYSDAFSLPPLPLSPSGHWSVKNVVTCGLVLVVKKVKSRIMSYLADVVEVGGNGGFIFINTVKSAELTNVKYPNIHEVIPKEHLQVFYTGACPRAVEQGGSGSIGGTPLPRRDQGCLPRPPMNAPQGYTLPSPPSTVGIVGGVRSSEGSSSDILDSHQFREAVAIHLLFSTRRGAGFSKEA</sequence>
<dbReference type="EMBL" id="JAUCMX010000016">
    <property type="protein sequence ID" value="KAK3519962.1"/>
    <property type="molecule type" value="Genomic_DNA"/>
</dbReference>
<dbReference type="Proteomes" id="UP001274896">
    <property type="component" value="Unassembled WGS sequence"/>
</dbReference>
<proteinExistence type="predicted"/>
<feature type="region of interest" description="Disordered" evidence="1">
    <location>
        <begin position="123"/>
        <end position="155"/>
    </location>
</feature>
<evidence type="ECO:0000256" key="1">
    <source>
        <dbReference type="SAM" id="MobiDB-lite"/>
    </source>
</evidence>
<evidence type="ECO:0000313" key="2">
    <source>
        <dbReference type="EMBL" id="KAK3519962.1"/>
    </source>
</evidence>
<accession>A0AAE0UTL1</accession>
<dbReference type="AlphaFoldDB" id="A0AAE0UTL1"/>
<keyword evidence="3" id="KW-1185">Reference proteome</keyword>
<evidence type="ECO:0000313" key="3">
    <source>
        <dbReference type="Proteomes" id="UP001274896"/>
    </source>
</evidence>
<organism evidence="2 3">
    <name type="scientific">Hemibagrus guttatus</name>
    <dbReference type="NCBI Taxonomy" id="175788"/>
    <lineage>
        <taxon>Eukaryota</taxon>
        <taxon>Metazoa</taxon>
        <taxon>Chordata</taxon>
        <taxon>Craniata</taxon>
        <taxon>Vertebrata</taxon>
        <taxon>Euteleostomi</taxon>
        <taxon>Actinopterygii</taxon>
        <taxon>Neopterygii</taxon>
        <taxon>Teleostei</taxon>
        <taxon>Ostariophysi</taxon>
        <taxon>Siluriformes</taxon>
        <taxon>Bagridae</taxon>
        <taxon>Hemibagrus</taxon>
    </lineage>
</organism>
<name>A0AAE0UTL1_9TELE</name>
<gene>
    <name evidence="2" type="ORF">QTP70_008902</name>
</gene>
<reference evidence="2" key="1">
    <citation type="submission" date="2023-06" db="EMBL/GenBank/DDBJ databases">
        <title>Male Hemibagrus guttatus genome.</title>
        <authorList>
            <person name="Bian C."/>
        </authorList>
    </citation>
    <scope>NUCLEOTIDE SEQUENCE</scope>
    <source>
        <strain evidence="2">Male_cb2023</strain>
        <tissue evidence="2">Muscle</tissue>
    </source>
</reference>
<comment type="caution">
    <text evidence="2">The sequence shown here is derived from an EMBL/GenBank/DDBJ whole genome shotgun (WGS) entry which is preliminary data.</text>
</comment>
<protein>
    <submittedName>
        <fullName evidence="2">Uncharacterized protein</fullName>
    </submittedName>
</protein>